<dbReference type="OrthoDB" id="5961at2759"/>
<dbReference type="AlphaFoldDB" id="A0A1Y1S767"/>
<dbReference type="InterPro" id="IPR040202">
    <property type="entry name" value="Brl1/Brr6"/>
</dbReference>
<dbReference type="InterPro" id="IPR018767">
    <property type="entry name" value="Brl1/Brr6_dom"/>
</dbReference>
<evidence type="ECO:0000313" key="4">
    <source>
        <dbReference type="EMBL" id="ORD94275.1"/>
    </source>
</evidence>
<name>A0A1Y1S767_9MICR</name>
<keyword evidence="2" id="KW-1133">Transmembrane helix</keyword>
<dbReference type="GO" id="GO:0006998">
    <property type="term" value="P:nuclear envelope organization"/>
    <property type="evidence" value="ECO:0007669"/>
    <property type="project" value="InterPro"/>
</dbReference>
<dbReference type="GO" id="GO:0031965">
    <property type="term" value="C:nuclear membrane"/>
    <property type="evidence" value="ECO:0007669"/>
    <property type="project" value="InterPro"/>
</dbReference>
<feature type="transmembrane region" description="Helical" evidence="2">
    <location>
        <begin position="96"/>
        <end position="125"/>
    </location>
</feature>
<dbReference type="SMART" id="SM01042">
    <property type="entry name" value="Brr6_like_C_C"/>
    <property type="match status" value="1"/>
</dbReference>
<dbReference type="PANTHER" id="PTHR28136">
    <property type="entry name" value="NUCLEUS EXPORT PROTEIN BRR6"/>
    <property type="match status" value="1"/>
</dbReference>
<comment type="caution">
    <text evidence="4">The sequence shown here is derived from an EMBL/GenBank/DDBJ whole genome shotgun (WGS) entry which is preliminary data.</text>
</comment>
<protein>
    <recommendedName>
        <fullName evidence="3">Brl1/Brr6 domain-containing protein</fullName>
    </recommendedName>
</protein>
<dbReference type="PANTHER" id="PTHR28136:SF1">
    <property type="entry name" value="NUCLEUS EXPORT PROTEIN BRL1"/>
    <property type="match status" value="1"/>
</dbReference>
<keyword evidence="5" id="KW-1185">Reference proteome</keyword>
<evidence type="ECO:0000313" key="5">
    <source>
        <dbReference type="Proteomes" id="UP000192639"/>
    </source>
</evidence>
<feature type="region of interest" description="Disordered" evidence="1">
    <location>
        <begin position="1"/>
        <end position="34"/>
    </location>
</feature>
<proteinExistence type="predicted"/>
<dbReference type="Proteomes" id="UP000192639">
    <property type="component" value="Unassembled WGS sequence"/>
</dbReference>
<keyword evidence="2" id="KW-0472">Membrane</keyword>
<feature type="domain" description="Brl1/Brr6" evidence="3">
    <location>
        <begin position="98"/>
        <end position="223"/>
    </location>
</feature>
<evidence type="ECO:0000256" key="2">
    <source>
        <dbReference type="SAM" id="Phobius"/>
    </source>
</evidence>
<dbReference type="Pfam" id="PF10104">
    <property type="entry name" value="Brr6_like_C_C"/>
    <property type="match status" value="1"/>
</dbReference>
<dbReference type="EMBL" id="LWDP01000026">
    <property type="protein sequence ID" value="ORD94275.1"/>
    <property type="molecule type" value="Genomic_DNA"/>
</dbReference>
<organism evidence="4 5">
    <name type="scientific">Enterospora canceri</name>
    <dbReference type="NCBI Taxonomy" id="1081671"/>
    <lineage>
        <taxon>Eukaryota</taxon>
        <taxon>Fungi</taxon>
        <taxon>Fungi incertae sedis</taxon>
        <taxon>Microsporidia</taxon>
        <taxon>Enterocytozoonidae</taxon>
        <taxon>Enterospora</taxon>
    </lineage>
</organism>
<evidence type="ECO:0000256" key="1">
    <source>
        <dbReference type="SAM" id="MobiDB-lite"/>
    </source>
</evidence>
<keyword evidence="2" id="KW-0812">Transmembrane</keyword>
<evidence type="ECO:0000259" key="3">
    <source>
        <dbReference type="SMART" id="SM01042"/>
    </source>
</evidence>
<gene>
    <name evidence="4" type="ORF">ECANGB1_928</name>
</gene>
<sequence length="224" mass="25955">MAEVKFNWKKRGKSEEKSEFLTNKQRPLPLPAPDEAVERDNISNTVEMSEITSNSKPKKFTAMTKISSKMQKYCTAPVKYTYGAIKRTQNMLSQPMLLIGYIHVLLNLFITASFIYIIGFLIYFLKIDVLYRINEKREIMRGVIQNAKEKYQINRCDPSTRVPALQKQCGEWDNIIRNGFSALNYTKIVVELLAGAIDGFVSKITYKTLVTIGFMMVFYLKYRR</sequence>
<dbReference type="VEuPathDB" id="MicrosporidiaDB:ECANGB1_928"/>
<reference evidence="4 5" key="1">
    <citation type="journal article" date="2017" name="Environ. Microbiol.">
        <title>Decay of the glycolytic pathway and adaptation to intranuclear parasitism within Enterocytozoonidae microsporidia.</title>
        <authorList>
            <person name="Wiredu Boakye D."/>
            <person name="Jaroenlak P."/>
            <person name="Prachumwat A."/>
            <person name="Williams T.A."/>
            <person name="Bateman K.S."/>
            <person name="Itsathitphaisarn O."/>
            <person name="Sritunyalucksana K."/>
            <person name="Paszkiewicz K.H."/>
            <person name="Moore K.A."/>
            <person name="Stentiford G.D."/>
            <person name="Williams B.A."/>
        </authorList>
    </citation>
    <scope>NUCLEOTIDE SEQUENCE [LARGE SCALE GENOMIC DNA]</scope>
    <source>
        <strain evidence="4 5">GB1</strain>
    </source>
</reference>
<dbReference type="GO" id="GO:0055088">
    <property type="term" value="P:lipid homeostasis"/>
    <property type="evidence" value="ECO:0007669"/>
    <property type="project" value="InterPro"/>
</dbReference>
<accession>A0A1Y1S767</accession>